<proteinExistence type="predicted"/>
<feature type="chain" id="PRO_5047005476" description="Peptidase M28" evidence="1">
    <location>
        <begin position="28"/>
        <end position="538"/>
    </location>
</feature>
<dbReference type="Gene3D" id="3.50.30.30">
    <property type="match status" value="1"/>
</dbReference>
<sequence>MTASSTLHRYKSLALVAGLLTFATVSAQDISSEYATSIRADELKKHLSVIAHDSLEGRATGSAGQKKAAAYVASFYRQYGLKPAATGADGQPSFFQTYNLYRGAWETAYLKKGSSRFELNQDFYIDGLANFPNEESISAIFAGYGISESVYNDYENADVSGKIVIVLEGEPTRPDGGFLLTGTDENSKWGRPRGWEEKAKLAVGKGARALLVISQKNEEAFGREIQRRASMAPRVRRLSLRQEETPAQGFAAFTVPGEVAAKLSGISEKKLLRAKNRISKTGKPVKYINGDRIEVLARRQSEVVPTENVAALLEGSDKKDEIVVISAHLDHIGISSDGQINNGADDDGTGTVALLELAEAFSKAKAAGHGPRRSILFLNVTGEEMGLLGSEFYSENPLFPIGSHVADLNIDMIGRVDEAHQNNPDYVYLIGSDKLSSELHAISEAANARYSRLQLDYTFNDPADPNRFYYRSDHYNFAKHGIPVIFYFTGVHPDYHRPGDDVEKILFDRQAKIVKLIFHTAWDVANREERIKVDSNKP</sequence>
<dbReference type="SUPFAM" id="SSF53187">
    <property type="entry name" value="Zn-dependent exopeptidases"/>
    <property type="match status" value="1"/>
</dbReference>
<feature type="domain" description="PA" evidence="2">
    <location>
        <begin position="152"/>
        <end position="220"/>
    </location>
</feature>
<evidence type="ECO:0000313" key="5">
    <source>
        <dbReference type="Proteomes" id="UP001501508"/>
    </source>
</evidence>
<dbReference type="Pfam" id="PF02225">
    <property type="entry name" value="PA"/>
    <property type="match status" value="1"/>
</dbReference>
<keyword evidence="1" id="KW-0732">Signal</keyword>
<feature type="signal peptide" evidence="1">
    <location>
        <begin position="1"/>
        <end position="27"/>
    </location>
</feature>
<dbReference type="Gene3D" id="3.40.630.10">
    <property type="entry name" value="Zn peptidases"/>
    <property type="match status" value="2"/>
</dbReference>
<accession>A0ABP8LWU2</accession>
<dbReference type="RefSeq" id="WP_345028508.1">
    <property type="nucleotide sequence ID" value="NZ_BAABEY010000020.1"/>
</dbReference>
<dbReference type="InterPro" id="IPR003137">
    <property type="entry name" value="PA_domain"/>
</dbReference>
<dbReference type="PANTHER" id="PTHR12147">
    <property type="entry name" value="METALLOPEPTIDASE M28 FAMILY MEMBER"/>
    <property type="match status" value="1"/>
</dbReference>
<dbReference type="PANTHER" id="PTHR12147:SF26">
    <property type="entry name" value="PEPTIDASE M28 DOMAIN-CONTAINING PROTEIN"/>
    <property type="match status" value="1"/>
</dbReference>
<evidence type="ECO:0000256" key="1">
    <source>
        <dbReference type="SAM" id="SignalP"/>
    </source>
</evidence>
<comment type="caution">
    <text evidence="4">The sequence shown here is derived from an EMBL/GenBank/DDBJ whole genome shotgun (WGS) entry which is preliminary data.</text>
</comment>
<dbReference type="SUPFAM" id="SSF52025">
    <property type="entry name" value="PA domain"/>
    <property type="match status" value="1"/>
</dbReference>
<dbReference type="PROSITE" id="PS00018">
    <property type="entry name" value="EF_HAND_1"/>
    <property type="match status" value="1"/>
</dbReference>
<keyword evidence="5" id="KW-1185">Reference proteome</keyword>
<dbReference type="Proteomes" id="UP001501508">
    <property type="component" value="Unassembled WGS sequence"/>
</dbReference>
<evidence type="ECO:0000259" key="2">
    <source>
        <dbReference type="Pfam" id="PF02225"/>
    </source>
</evidence>
<organism evidence="4 5">
    <name type="scientific">Ravibacter arvi</name>
    <dbReference type="NCBI Taxonomy" id="2051041"/>
    <lineage>
        <taxon>Bacteria</taxon>
        <taxon>Pseudomonadati</taxon>
        <taxon>Bacteroidota</taxon>
        <taxon>Cytophagia</taxon>
        <taxon>Cytophagales</taxon>
        <taxon>Spirosomataceae</taxon>
        <taxon>Ravibacter</taxon>
    </lineage>
</organism>
<name>A0ABP8LWU2_9BACT</name>
<dbReference type="InterPro" id="IPR046450">
    <property type="entry name" value="PA_dom_sf"/>
</dbReference>
<protein>
    <recommendedName>
        <fullName evidence="6">Peptidase M28</fullName>
    </recommendedName>
</protein>
<evidence type="ECO:0000259" key="3">
    <source>
        <dbReference type="Pfam" id="PF04389"/>
    </source>
</evidence>
<reference evidence="5" key="1">
    <citation type="journal article" date="2019" name="Int. J. Syst. Evol. Microbiol.">
        <title>The Global Catalogue of Microorganisms (GCM) 10K type strain sequencing project: providing services to taxonomists for standard genome sequencing and annotation.</title>
        <authorList>
            <consortium name="The Broad Institute Genomics Platform"/>
            <consortium name="The Broad Institute Genome Sequencing Center for Infectious Disease"/>
            <person name="Wu L."/>
            <person name="Ma J."/>
        </authorList>
    </citation>
    <scope>NUCLEOTIDE SEQUENCE [LARGE SCALE GENOMIC DNA]</scope>
    <source>
        <strain evidence="5">JCM 31920</strain>
    </source>
</reference>
<dbReference type="InterPro" id="IPR018247">
    <property type="entry name" value="EF_Hand_1_Ca_BS"/>
</dbReference>
<gene>
    <name evidence="4" type="ORF">GCM10023091_20210</name>
</gene>
<evidence type="ECO:0000313" key="4">
    <source>
        <dbReference type="EMBL" id="GAA4438897.1"/>
    </source>
</evidence>
<feature type="domain" description="Peptidase M28" evidence="3">
    <location>
        <begin position="308"/>
        <end position="517"/>
    </location>
</feature>
<evidence type="ECO:0008006" key="6">
    <source>
        <dbReference type="Google" id="ProtNLM"/>
    </source>
</evidence>
<dbReference type="EMBL" id="BAABEY010000020">
    <property type="protein sequence ID" value="GAA4438897.1"/>
    <property type="molecule type" value="Genomic_DNA"/>
</dbReference>
<dbReference type="InterPro" id="IPR007484">
    <property type="entry name" value="Peptidase_M28"/>
</dbReference>
<dbReference type="InterPro" id="IPR045175">
    <property type="entry name" value="M28_fam"/>
</dbReference>
<dbReference type="Pfam" id="PF04389">
    <property type="entry name" value="Peptidase_M28"/>
    <property type="match status" value="1"/>
</dbReference>